<proteinExistence type="predicted"/>
<accession>A0A3M6QZW1</accession>
<dbReference type="AlphaFoldDB" id="A0A3M6QZW1"/>
<evidence type="ECO:0000313" key="2">
    <source>
        <dbReference type="Proteomes" id="UP000278006"/>
    </source>
</evidence>
<organism evidence="1 2">
    <name type="scientific">Corticibacter populi</name>
    <dbReference type="NCBI Taxonomy" id="1550736"/>
    <lineage>
        <taxon>Bacteria</taxon>
        <taxon>Pseudomonadati</taxon>
        <taxon>Pseudomonadota</taxon>
        <taxon>Betaproteobacteria</taxon>
        <taxon>Burkholderiales</taxon>
        <taxon>Comamonadaceae</taxon>
        <taxon>Corticibacter</taxon>
    </lineage>
</organism>
<reference evidence="1 2" key="1">
    <citation type="submission" date="2018-10" db="EMBL/GenBank/DDBJ databases">
        <title>Draft genome of Cortibacter populi DSM10536.</title>
        <authorList>
            <person name="Bernier A.-M."/>
            <person name="Bernard K."/>
        </authorList>
    </citation>
    <scope>NUCLEOTIDE SEQUENCE [LARGE SCALE GENOMIC DNA]</scope>
    <source>
        <strain evidence="1 2">DSM 105136</strain>
    </source>
</reference>
<keyword evidence="2" id="KW-1185">Reference proteome</keyword>
<protein>
    <submittedName>
        <fullName evidence="1">Uncharacterized protein</fullName>
    </submittedName>
</protein>
<name>A0A3M6QZW1_9BURK</name>
<evidence type="ECO:0000313" key="1">
    <source>
        <dbReference type="EMBL" id="RMX08495.1"/>
    </source>
</evidence>
<sequence length="127" mass="14053">MRHIDVCRHGAGVFTHSGKARIQACRRVRRIQFVPQLSLKCRFFPLSAAAGQFLCQLQAHGPILGALEGRRKLFIGHPNQSGIPDHLTSRSIHSLGCRFTALLLAFGPRILCGLDGLRQRGLLLHLV</sequence>
<dbReference type="EMBL" id="RDQO01000001">
    <property type="protein sequence ID" value="RMX08495.1"/>
    <property type="molecule type" value="Genomic_DNA"/>
</dbReference>
<comment type="caution">
    <text evidence="1">The sequence shown here is derived from an EMBL/GenBank/DDBJ whole genome shotgun (WGS) entry which is preliminary data.</text>
</comment>
<dbReference type="Proteomes" id="UP000278006">
    <property type="component" value="Unassembled WGS sequence"/>
</dbReference>
<gene>
    <name evidence="1" type="ORF">D8I35_05305</name>
</gene>